<evidence type="ECO:0000259" key="3">
    <source>
        <dbReference type="PROSITE" id="PS50110"/>
    </source>
</evidence>
<keyword evidence="1 2" id="KW-0597">Phosphoprotein</keyword>
<feature type="modified residue" description="4-aspartylphosphate" evidence="2">
    <location>
        <position position="51"/>
    </location>
</feature>
<evidence type="ECO:0000256" key="2">
    <source>
        <dbReference type="PROSITE-ProRule" id="PRU00169"/>
    </source>
</evidence>
<dbReference type="SMART" id="SM00448">
    <property type="entry name" value="REC"/>
    <property type="match status" value="1"/>
</dbReference>
<dbReference type="PANTHER" id="PTHR44591:SF3">
    <property type="entry name" value="RESPONSE REGULATORY DOMAIN-CONTAINING PROTEIN"/>
    <property type="match status" value="1"/>
</dbReference>
<dbReference type="RefSeq" id="WP_283343316.1">
    <property type="nucleotide sequence ID" value="NZ_JASHIF010000002.1"/>
</dbReference>
<dbReference type="InterPro" id="IPR011006">
    <property type="entry name" value="CheY-like_superfamily"/>
</dbReference>
<dbReference type="PROSITE" id="PS50110">
    <property type="entry name" value="RESPONSE_REGULATORY"/>
    <property type="match status" value="1"/>
</dbReference>
<gene>
    <name evidence="4" type="ORF">QM524_02405</name>
</gene>
<keyword evidence="5" id="KW-1185">Reference proteome</keyword>
<dbReference type="EMBL" id="JASHIF010000002">
    <property type="protein sequence ID" value="MDI9858051.1"/>
    <property type="molecule type" value="Genomic_DNA"/>
</dbReference>
<protein>
    <submittedName>
        <fullName evidence="4">Response regulator transcription factor</fullName>
    </submittedName>
</protein>
<dbReference type="Pfam" id="PF00072">
    <property type="entry name" value="Response_reg"/>
    <property type="match status" value="1"/>
</dbReference>
<evidence type="ECO:0000256" key="1">
    <source>
        <dbReference type="ARBA" id="ARBA00022553"/>
    </source>
</evidence>
<dbReference type="PANTHER" id="PTHR44591">
    <property type="entry name" value="STRESS RESPONSE REGULATOR PROTEIN 1"/>
    <property type="match status" value="1"/>
</dbReference>
<dbReference type="InterPro" id="IPR050595">
    <property type="entry name" value="Bact_response_regulator"/>
</dbReference>
<dbReference type="SUPFAM" id="SSF52172">
    <property type="entry name" value="CheY-like"/>
    <property type="match status" value="1"/>
</dbReference>
<dbReference type="Gene3D" id="3.40.50.2300">
    <property type="match status" value="1"/>
</dbReference>
<organism evidence="4 5">
    <name type="scientific">Flectobacillus roseus</name>
    <dbReference type="NCBI Taxonomy" id="502259"/>
    <lineage>
        <taxon>Bacteria</taxon>
        <taxon>Pseudomonadati</taxon>
        <taxon>Bacteroidota</taxon>
        <taxon>Cytophagia</taxon>
        <taxon>Cytophagales</taxon>
        <taxon>Flectobacillaceae</taxon>
        <taxon>Flectobacillus</taxon>
    </lineage>
</organism>
<name>A0ABT6Y3C5_9BACT</name>
<reference evidence="4 5" key="1">
    <citation type="submission" date="2023-05" db="EMBL/GenBank/DDBJ databases">
        <title>Novel species of genus Flectobacillus isolated from stream in China.</title>
        <authorList>
            <person name="Lu H."/>
        </authorList>
    </citation>
    <scope>NUCLEOTIDE SEQUENCE [LARGE SCALE GENOMIC DNA]</scope>
    <source>
        <strain evidence="4 5">KCTC 42575</strain>
    </source>
</reference>
<proteinExistence type="predicted"/>
<feature type="domain" description="Response regulatory" evidence="3">
    <location>
        <begin position="2"/>
        <end position="117"/>
    </location>
</feature>
<dbReference type="Proteomes" id="UP001236507">
    <property type="component" value="Unassembled WGS sequence"/>
</dbReference>
<evidence type="ECO:0000313" key="4">
    <source>
        <dbReference type="EMBL" id="MDI9858051.1"/>
    </source>
</evidence>
<dbReference type="InterPro" id="IPR001789">
    <property type="entry name" value="Sig_transdc_resp-reg_receiver"/>
</dbReference>
<accession>A0ABT6Y3C5</accession>
<sequence length="120" mass="13616">MKVLIAEDEPLLRRLLIDKFSRNDCTVISAENGLAAIESFDNLQPDVVITDLNMPYAGGQELILHIRESKFADTPILVLSVTSNEHTINDVFRLGANDFVEKPFRMNELLLRAQRLIHLN</sequence>
<dbReference type="CDD" id="cd00156">
    <property type="entry name" value="REC"/>
    <property type="match status" value="1"/>
</dbReference>
<evidence type="ECO:0000313" key="5">
    <source>
        <dbReference type="Proteomes" id="UP001236507"/>
    </source>
</evidence>
<comment type="caution">
    <text evidence="4">The sequence shown here is derived from an EMBL/GenBank/DDBJ whole genome shotgun (WGS) entry which is preliminary data.</text>
</comment>